<protein>
    <submittedName>
        <fullName evidence="2">Uncharacterized protein</fullName>
    </submittedName>
</protein>
<name>A0A2T9K686_9CAUL</name>
<keyword evidence="3" id="KW-1185">Reference proteome</keyword>
<evidence type="ECO:0000313" key="2">
    <source>
        <dbReference type="EMBL" id="PVM91488.1"/>
    </source>
</evidence>
<feature type="signal peptide" evidence="1">
    <location>
        <begin position="1"/>
        <end position="19"/>
    </location>
</feature>
<sequence>MAVVLALGVVQAAPGVAAAAQSASQGENAAIAARTQAISAEMDRASAAFASVDLRALLSTTDRASMERFEAALAQAEAEASAAARTLSAMPAWPGDSDDDKLVDQTARDAAAFASDIAKLARDLRQMLVALRKGDQGSLKNAAALVQAGSVRLMEGQALGARSRAALLPADSAERQLMLAQAEVLDGMAAIIAYAGNARDEVSTVKRLRLIGVNGRRMVAQTRALTAQARRMDLAALAGEPKDSQLLTLVERSYAINEEFAQSTERCLSALDVAAGKLEAAGGARISLRQDLVPLEREGKVMEQLGAEQMDVAVRIERLG</sequence>
<evidence type="ECO:0000256" key="1">
    <source>
        <dbReference type="SAM" id="SignalP"/>
    </source>
</evidence>
<organism evidence="2 3">
    <name type="scientific">Caulobacter endophyticus</name>
    <dbReference type="NCBI Taxonomy" id="2172652"/>
    <lineage>
        <taxon>Bacteria</taxon>
        <taxon>Pseudomonadati</taxon>
        <taxon>Pseudomonadota</taxon>
        <taxon>Alphaproteobacteria</taxon>
        <taxon>Caulobacterales</taxon>
        <taxon>Caulobacteraceae</taxon>
        <taxon>Caulobacter</taxon>
    </lineage>
</organism>
<reference evidence="2 3" key="1">
    <citation type="submission" date="2018-04" db="EMBL/GenBank/DDBJ databases">
        <title>The genome sequence of Caulobacter sp. 744.</title>
        <authorList>
            <person name="Gao J."/>
            <person name="Sun J."/>
        </authorList>
    </citation>
    <scope>NUCLEOTIDE SEQUENCE [LARGE SCALE GENOMIC DNA]</scope>
    <source>
        <strain evidence="2 3">774</strain>
    </source>
</reference>
<accession>A0A2T9K686</accession>
<dbReference type="EMBL" id="QDKQ01000030">
    <property type="protein sequence ID" value="PVM91488.1"/>
    <property type="molecule type" value="Genomic_DNA"/>
</dbReference>
<feature type="chain" id="PRO_5015415098" evidence="1">
    <location>
        <begin position="20"/>
        <end position="320"/>
    </location>
</feature>
<dbReference type="AlphaFoldDB" id="A0A2T9K686"/>
<dbReference type="RefSeq" id="WP_109100213.1">
    <property type="nucleotide sequence ID" value="NZ_QDKQ01000030.1"/>
</dbReference>
<comment type="caution">
    <text evidence="2">The sequence shown here is derived from an EMBL/GenBank/DDBJ whole genome shotgun (WGS) entry which is preliminary data.</text>
</comment>
<dbReference type="Proteomes" id="UP000245073">
    <property type="component" value="Unassembled WGS sequence"/>
</dbReference>
<evidence type="ECO:0000313" key="3">
    <source>
        <dbReference type="Proteomes" id="UP000245073"/>
    </source>
</evidence>
<keyword evidence="1" id="KW-0732">Signal</keyword>
<gene>
    <name evidence="2" type="ORF">DDF67_07145</name>
</gene>
<proteinExistence type="predicted"/>